<evidence type="ECO:0000313" key="2">
    <source>
        <dbReference type="Proteomes" id="UP000708208"/>
    </source>
</evidence>
<evidence type="ECO:0000313" key="1">
    <source>
        <dbReference type="EMBL" id="CAG7829221.1"/>
    </source>
</evidence>
<comment type="caution">
    <text evidence="1">The sequence shown here is derived from an EMBL/GenBank/DDBJ whole genome shotgun (WGS) entry which is preliminary data.</text>
</comment>
<keyword evidence="2" id="KW-1185">Reference proteome</keyword>
<gene>
    <name evidence="1" type="ORF">AFUS01_LOCUS39096</name>
</gene>
<dbReference type="Proteomes" id="UP000708208">
    <property type="component" value="Unassembled WGS sequence"/>
</dbReference>
<dbReference type="EMBL" id="CAJVCH010550584">
    <property type="protein sequence ID" value="CAG7829221.1"/>
    <property type="molecule type" value="Genomic_DNA"/>
</dbReference>
<organism evidence="1 2">
    <name type="scientific">Allacma fusca</name>
    <dbReference type="NCBI Taxonomy" id="39272"/>
    <lineage>
        <taxon>Eukaryota</taxon>
        <taxon>Metazoa</taxon>
        <taxon>Ecdysozoa</taxon>
        <taxon>Arthropoda</taxon>
        <taxon>Hexapoda</taxon>
        <taxon>Collembola</taxon>
        <taxon>Symphypleona</taxon>
        <taxon>Sminthuridae</taxon>
        <taxon>Allacma</taxon>
    </lineage>
</organism>
<proteinExistence type="predicted"/>
<reference evidence="1" key="1">
    <citation type="submission" date="2021-06" db="EMBL/GenBank/DDBJ databases">
        <authorList>
            <person name="Hodson N. C."/>
            <person name="Mongue J. A."/>
            <person name="Jaron S. K."/>
        </authorList>
    </citation>
    <scope>NUCLEOTIDE SEQUENCE</scope>
</reference>
<sequence length="155" mass="17729">MLKVAAIIVEGIRANYPGFGNIQFTFHVDHYKDDQQLGDIEIGDMISLPMQSSPATNTAAAKLRIMEFRSRFRDLHSIPTLCFSSRERNFVTEQLPIKSTSNKNSVECLGRLVTAFFFHEHVRWETVHECISDGEMMNVLKVFLHERSGIGQNLR</sequence>
<dbReference type="AlphaFoldDB" id="A0A8J2LW39"/>
<name>A0A8J2LW39_9HEXA</name>
<accession>A0A8J2LW39</accession>
<protein>
    <submittedName>
        <fullName evidence="1">Uncharacterized protein</fullName>
    </submittedName>
</protein>